<dbReference type="OMA" id="AYSIEPH"/>
<evidence type="ECO:0000313" key="2">
    <source>
        <dbReference type="EMBL" id="OIT07410.1"/>
    </source>
</evidence>
<organism evidence="2 3">
    <name type="scientific">Nicotiana attenuata</name>
    <name type="common">Coyote tobacco</name>
    <dbReference type="NCBI Taxonomy" id="49451"/>
    <lineage>
        <taxon>Eukaryota</taxon>
        <taxon>Viridiplantae</taxon>
        <taxon>Streptophyta</taxon>
        <taxon>Embryophyta</taxon>
        <taxon>Tracheophyta</taxon>
        <taxon>Spermatophyta</taxon>
        <taxon>Magnoliopsida</taxon>
        <taxon>eudicotyledons</taxon>
        <taxon>Gunneridae</taxon>
        <taxon>Pentapetalae</taxon>
        <taxon>asterids</taxon>
        <taxon>lamiids</taxon>
        <taxon>Solanales</taxon>
        <taxon>Solanaceae</taxon>
        <taxon>Nicotianoideae</taxon>
        <taxon>Nicotianeae</taxon>
        <taxon>Nicotiana</taxon>
    </lineage>
</organism>
<protein>
    <submittedName>
        <fullName evidence="2">Uncharacterized protein</fullName>
    </submittedName>
</protein>
<dbReference type="KEGG" id="nau:109233454"/>
<feature type="coiled-coil region" evidence="1">
    <location>
        <begin position="183"/>
        <end position="210"/>
    </location>
</feature>
<dbReference type="Proteomes" id="UP000187609">
    <property type="component" value="Unassembled WGS sequence"/>
</dbReference>
<dbReference type="EMBL" id="MJEQ01037183">
    <property type="protein sequence ID" value="OIT07410.1"/>
    <property type="molecule type" value="Genomic_DNA"/>
</dbReference>
<keyword evidence="1" id="KW-0175">Coiled coil</keyword>
<gene>
    <name evidence="2" type="ORF">A4A49_12494</name>
</gene>
<proteinExistence type="predicted"/>
<comment type="caution">
    <text evidence="2">The sequence shown here is derived from an EMBL/GenBank/DDBJ whole genome shotgun (WGS) entry which is preliminary data.</text>
</comment>
<sequence length="212" mass="24145">MARKASKIIPQAKQPIGKSLKSEASQLVAAQLQEAVKPLQLLNMIHTTVFTLNAVNTLGLTVKSYIRRTRVLLSISSDPTMLKEIAMAAARAGVYDLSMPADRAGWNLSPVDILKISEWMKSPDGENYMRLIYKRQKLEKKVRSEMYNKEAALVQAAYSIEPHLDQLLSIQLQGYRAEVKKIRSDYDKKIERLHREIQRLESLKARVLLKEN</sequence>
<evidence type="ECO:0000256" key="1">
    <source>
        <dbReference type="SAM" id="Coils"/>
    </source>
</evidence>
<keyword evidence="3" id="KW-1185">Reference proteome</keyword>
<dbReference type="OrthoDB" id="10313648at2759"/>
<reference evidence="2" key="1">
    <citation type="submission" date="2016-11" db="EMBL/GenBank/DDBJ databases">
        <title>The genome of Nicotiana attenuata.</title>
        <authorList>
            <person name="Xu S."/>
            <person name="Brockmoeller T."/>
            <person name="Gaquerel E."/>
            <person name="Navarro A."/>
            <person name="Kuhl H."/>
            <person name="Gase K."/>
            <person name="Ling Z."/>
            <person name="Zhou W."/>
            <person name="Kreitzer C."/>
            <person name="Stanke M."/>
            <person name="Tang H."/>
            <person name="Lyons E."/>
            <person name="Pandey P."/>
            <person name="Pandey S.P."/>
            <person name="Timmermann B."/>
            <person name="Baldwin I.T."/>
        </authorList>
    </citation>
    <scope>NUCLEOTIDE SEQUENCE [LARGE SCALE GENOMIC DNA]</scope>
    <source>
        <strain evidence="2">UT</strain>
    </source>
</reference>
<dbReference type="Gramene" id="OIT07410">
    <property type="protein sequence ID" value="OIT07410"/>
    <property type="gene ID" value="A4A49_12494"/>
</dbReference>
<name>A0A1J6IRR4_NICAT</name>
<dbReference type="AlphaFoldDB" id="A0A1J6IRR4"/>
<evidence type="ECO:0000313" key="3">
    <source>
        <dbReference type="Proteomes" id="UP000187609"/>
    </source>
</evidence>
<accession>A0A1J6IRR4</accession>